<dbReference type="AlphaFoldDB" id="A0A1E3Q440"/>
<evidence type="ECO:0000256" key="7">
    <source>
        <dbReference type="SAM" id="Phobius"/>
    </source>
</evidence>
<feature type="transmembrane region" description="Helical" evidence="7">
    <location>
        <begin position="236"/>
        <end position="257"/>
    </location>
</feature>
<dbReference type="GO" id="GO:0005351">
    <property type="term" value="F:carbohydrate:proton symporter activity"/>
    <property type="evidence" value="ECO:0007669"/>
    <property type="project" value="TreeGrafter"/>
</dbReference>
<feature type="transmembrane region" description="Helical" evidence="7">
    <location>
        <begin position="146"/>
        <end position="165"/>
    </location>
</feature>
<dbReference type="PROSITE" id="PS50850">
    <property type="entry name" value="MFS"/>
    <property type="match status" value="1"/>
</dbReference>
<evidence type="ECO:0000313" key="9">
    <source>
        <dbReference type="EMBL" id="ODQ71787.1"/>
    </source>
</evidence>
<dbReference type="Proteomes" id="UP000094385">
    <property type="component" value="Unassembled WGS sequence"/>
</dbReference>
<evidence type="ECO:0000259" key="8">
    <source>
        <dbReference type="PROSITE" id="PS50850"/>
    </source>
</evidence>
<keyword evidence="5 7" id="KW-1133">Transmembrane helix</keyword>
<proteinExistence type="inferred from homology"/>
<dbReference type="InterPro" id="IPR020846">
    <property type="entry name" value="MFS_dom"/>
</dbReference>
<gene>
    <name evidence="9" type="ORF">LIPSTDRAFT_73534</name>
</gene>
<keyword evidence="6 7" id="KW-0472">Membrane</keyword>
<evidence type="ECO:0000256" key="3">
    <source>
        <dbReference type="ARBA" id="ARBA00022448"/>
    </source>
</evidence>
<protein>
    <recommendedName>
        <fullName evidence="8">Major facilitator superfamily (MFS) profile domain-containing protein</fullName>
    </recommendedName>
</protein>
<dbReference type="GO" id="GO:0016020">
    <property type="term" value="C:membrane"/>
    <property type="evidence" value="ECO:0007669"/>
    <property type="project" value="UniProtKB-SubCell"/>
</dbReference>
<dbReference type="InterPro" id="IPR050360">
    <property type="entry name" value="MFS_Sugar_Transporters"/>
</dbReference>
<dbReference type="InterPro" id="IPR036259">
    <property type="entry name" value="MFS_trans_sf"/>
</dbReference>
<feature type="transmembrane region" description="Helical" evidence="7">
    <location>
        <begin position="84"/>
        <end position="102"/>
    </location>
</feature>
<dbReference type="InterPro" id="IPR005828">
    <property type="entry name" value="MFS_sugar_transport-like"/>
</dbReference>
<dbReference type="PANTHER" id="PTHR48022:SF28">
    <property type="entry name" value="MAJOR FACILITATOR SUPERFAMILY (MFS) PROFILE DOMAIN-CONTAINING PROTEIN-RELATED"/>
    <property type="match status" value="1"/>
</dbReference>
<dbReference type="OrthoDB" id="4142200at2759"/>
<dbReference type="Gene3D" id="1.20.1250.20">
    <property type="entry name" value="MFS general substrate transporter like domains"/>
    <property type="match status" value="1"/>
</dbReference>
<feature type="transmembrane region" description="Helical" evidence="7">
    <location>
        <begin position="207"/>
        <end position="230"/>
    </location>
</feature>
<dbReference type="SUPFAM" id="SSF103473">
    <property type="entry name" value="MFS general substrate transporter"/>
    <property type="match status" value="1"/>
</dbReference>
<evidence type="ECO:0000256" key="5">
    <source>
        <dbReference type="ARBA" id="ARBA00022989"/>
    </source>
</evidence>
<dbReference type="Pfam" id="PF00083">
    <property type="entry name" value="Sugar_tr"/>
    <property type="match status" value="1"/>
</dbReference>
<dbReference type="PANTHER" id="PTHR48022">
    <property type="entry name" value="PLASTIDIC GLUCOSE TRANSPORTER 4"/>
    <property type="match status" value="1"/>
</dbReference>
<feature type="transmembrane region" description="Helical" evidence="7">
    <location>
        <begin position="171"/>
        <end position="195"/>
    </location>
</feature>
<evidence type="ECO:0000256" key="1">
    <source>
        <dbReference type="ARBA" id="ARBA00004141"/>
    </source>
</evidence>
<name>A0A1E3Q440_LIPST</name>
<dbReference type="EMBL" id="KV454297">
    <property type="protein sequence ID" value="ODQ71787.1"/>
    <property type="molecule type" value="Genomic_DNA"/>
</dbReference>
<evidence type="ECO:0000256" key="4">
    <source>
        <dbReference type="ARBA" id="ARBA00022692"/>
    </source>
</evidence>
<reference evidence="9 10" key="1">
    <citation type="journal article" date="2016" name="Proc. Natl. Acad. Sci. U.S.A.">
        <title>Comparative genomics of biotechnologically important yeasts.</title>
        <authorList>
            <person name="Riley R."/>
            <person name="Haridas S."/>
            <person name="Wolfe K.H."/>
            <person name="Lopes M.R."/>
            <person name="Hittinger C.T."/>
            <person name="Goeker M."/>
            <person name="Salamov A.A."/>
            <person name="Wisecaver J.H."/>
            <person name="Long T.M."/>
            <person name="Calvey C.H."/>
            <person name="Aerts A.L."/>
            <person name="Barry K.W."/>
            <person name="Choi C."/>
            <person name="Clum A."/>
            <person name="Coughlan A.Y."/>
            <person name="Deshpande S."/>
            <person name="Douglass A.P."/>
            <person name="Hanson S.J."/>
            <person name="Klenk H.-P."/>
            <person name="LaButti K.M."/>
            <person name="Lapidus A."/>
            <person name="Lindquist E.A."/>
            <person name="Lipzen A.M."/>
            <person name="Meier-Kolthoff J.P."/>
            <person name="Ohm R.A."/>
            <person name="Otillar R.P."/>
            <person name="Pangilinan J.L."/>
            <person name="Peng Y."/>
            <person name="Rokas A."/>
            <person name="Rosa C.A."/>
            <person name="Scheuner C."/>
            <person name="Sibirny A.A."/>
            <person name="Slot J.C."/>
            <person name="Stielow J.B."/>
            <person name="Sun H."/>
            <person name="Kurtzman C.P."/>
            <person name="Blackwell M."/>
            <person name="Grigoriev I.V."/>
            <person name="Jeffries T.W."/>
        </authorList>
    </citation>
    <scope>NUCLEOTIDE SEQUENCE [LARGE SCALE GENOMIC DNA]</scope>
    <source>
        <strain evidence="9 10">NRRL Y-11557</strain>
    </source>
</reference>
<accession>A0A1E3Q440</accession>
<keyword evidence="3" id="KW-0813">Transport</keyword>
<feature type="domain" description="Major facilitator superfamily (MFS) profile" evidence="8">
    <location>
        <begin position="1"/>
        <end position="261"/>
    </location>
</feature>
<evidence type="ECO:0000256" key="2">
    <source>
        <dbReference type="ARBA" id="ARBA00010992"/>
    </source>
</evidence>
<sequence length="310" mass="35536">MVPFLPESPRWLITKRKSSESRKVIARLLEMPLDSDEVARVEMDILAHVRHEEALKAETTWRDLFKNDELQNLKRIILGAGTQYFQQFGGINVILYYLPVLFQNSIGLSDTMSLILTGCNTINLFLATFAATFYVDTFGRKKMMFYGYLAQGICYTMVAIGLGVGTKKSQILSISFIFLYYTCFGMTNCTTAWVYPAEVNSQRYRNLGAAVATATNWISNYIVVLITPIGISNIAWRFYIIFAVFNFSFLPLIYLFYVETARFTLEEIDEIFEEQYHKRKGTTSLRRAVESPAEKEDVKIVENKFEAVDA</sequence>
<feature type="transmembrane region" description="Helical" evidence="7">
    <location>
        <begin position="114"/>
        <end position="134"/>
    </location>
</feature>
<keyword evidence="10" id="KW-1185">Reference proteome</keyword>
<evidence type="ECO:0000313" key="10">
    <source>
        <dbReference type="Proteomes" id="UP000094385"/>
    </source>
</evidence>
<organism evidence="9 10">
    <name type="scientific">Lipomyces starkeyi NRRL Y-11557</name>
    <dbReference type="NCBI Taxonomy" id="675824"/>
    <lineage>
        <taxon>Eukaryota</taxon>
        <taxon>Fungi</taxon>
        <taxon>Dikarya</taxon>
        <taxon>Ascomycota</taxon>
        <taxon>Saccharomycotina</taxon>
        <taxon>Lipomycetes</taxon>
        <taxon>Lipomycetales</taxon>
        <taxon>Lipomycetaceae</taxon>
        <taxon>Lipomyces</taxon>
    </lineage>
</organism>
<keyword evidence="4 7" id="KW-0812">Transmembrane</keyword>
<comment type="subcellular location">
    <subcellularLocation>
        <location evidence="1">Membrane</location>
        <topology evidence="1">Multi-pass membrane protein</topology>
    </subcellularLocation>
</comment>
<comment type="similarity">
    <text evidence="2">Belongs to the major facilitator superfamily. Sugar transporter (TC 2.A.1.1) family.</text>
</comment>
<evidence type="ECO:0000256" key="6">
    <source>
        <dbReference type="ARBA" id="ARBA00023136"/>
    </source>
</evidence>